<evidence type="ECO:0000313" key="2">
    <source>
        <dbReference type="Proteomes" id="UP000030661"/>
    </source>
</evidence>
<evidence type="ECO:0000313" key="1">
    <source>
        <dbReference type="EMBL" id="GAK60909.1"/>
    </source>
</evidence>
<dbReference type="HOGENOM" id="CLU_2950892_0_0_0"/>
<accession>A0A081C8K4</accession>
<dbReference type="STRING" id="1499967.U27_00807"/>
<keyword evidence="2" id="KW-1185">Reference proteome</keyword>
<dbReference type="EMBL" id="DF820475">
    <property type="protein sequence ID" value="GAK60909.1"/>
    <property type="molecule type" value="Genomic_DNA"/>
</dbReference>
<dbReference type="Proteomes" id="UP000030661">
    <property type="component" value="Unassembled WGS sequence"/>
</dbReference>
<reference evidence="1" key="1">
    <citation type="journal article" date="2015" name="PeerJ">
        <title>First genomic representation of candidate bacterial phylum KSB3 points to enhanced environmental sensing as a trigger of wastewater bulking.</title>
        <authorList>
            <person name="Sekiguchi Y."/>
            <person name="Ohashi A."/>
            <person name="Parks D.H."/>
            <person name="Yamauchi T."/>
            <person name="Tyson G.W."/>
            <person name="Hugenholtz P."/>
        </authorList>
    </citation>
    <scope>NUCLEOTIDE SEQUENCE [LARGE SCALE GENOMIC DNA]</scope>
</reference>
<dbReference type="AlphaFoldDB" id="A0A081C8K4"/>
<gene>
    <name evidence="1" type="ORF">U27_00807</name>
</gene>
<organism evidence="1">
    <name type="scientific">Vecturithrix granuli</name>
    <dbReference type="NCBI Taxonomy" id="1499967"/>
    <lineage>
        <taxon>Bacteria</taxon>
        <taxon>Candidatus Moduliflexota</taxon>
        <taxon>Candidatus Vecturitrichia</taxon>
        <taxon>Candidatus Vecturitrichales</taxon>
        <taxon>Candidatus Vecturitrichaceae</taxon>
        <taxon>Candidatus Vecturithrix</taxon>
    </lineage>
</organism>
<proteinExistence type="predicted"/>
<sequence length="59" mass="6693">MSQGSPDVCSAKLQFRGCQRMRETGVSHYIFSGCQRMRETGVSRYIFKGGYLYETSSIT</sequence>
<name>A0A081C8K4_VECG1</name>
<protein>
    <submittedName>
        <fullName evidence="1">Uncharacterized protein</fullName>
    </submittedName>
</protein>